<feature type="transmembrane region" description="Helical" evidence="8">
    <location>
        <begin position="6"/>
        <end position="26"/>
    </location>
</feature>
<evidence type="ECO:0000256" key="6">
    <source>
        <dbReference type="ARBA" id="ARBA00022989"/>
    </source>
</evidence>
<name>A0A147GRC9_9BURK</name>
<evidence type="ECO:0000256" key="8">
    <source>
        <dbReference type="SAM" id="Phobius"/>
    </source>
</evidence>
<evidence type="ECO:0000256" key="2">
    <source>
        <dbReference type="ARBA" id="ARBA00022475"/>
    </source>
</evidence>
<evidence type="ECO:0000313" key="10">
    <source>
        <dbReference type="Proteomes" id="UP000072741"/>
    </source>
</evidence>
<sequence>MSFTAVHLAGLALVVLSLWGAGDALMRRLWAGARDTPGRDDPWLRMALSAATGLGLAIVALQALGIAGLLRPPATLALLALGLALALWRLPAQWRLLRALPPGPPLGRAERVATVVAIGAFVISLFEPMAPPHAFDEMMYHLPYARQVAESGALGIHDWLRYPWFPYNYDLLYAAALPLAGDVFPHLLHALGGWLAAALVWRLAVTHTDRVCAAIALAAWLMMGEFFNALIDMGVALFVVAAFTVLWLWWSTPASAAGGRRPARWLGLAAFYLGVAAGSKYQALTFLPLVAVCVVWRERRPGPWLLALACFLLPCIYWFGRNWAQTGDPFNPIGAKVFGFTNWNADDYKRQVDDVRLHASLPNVMLWPALLVPFSLAWKTRPAVRAAALFGAWSLLVWLATSRYPRYMMASFPLLAWLGAIGWQQLWRWTAAALARRGGERLQARVSRGLGAALVAVLALAGVLRLGKHVQQIAPTPETREAYLAAHVPGYEVLRWLRANPQSGRLYQVGLSDAIYFAPNPVWGDVFGPYRYADFLLLPPPEMARKFVQHGFGTIVVQTAVGPYVTGVPGFERHFQLMVQKDGVKAYRIVADAP</sequence>
<reference evidence="9 10" key="1">
    <citation type="journal article" date="2016" name="Front. Microbiol.">
        <title>Genomic Resource of Rice Seed Associated Bacteria.</title>
        <authorList>
            <person name="Midha S."/>
            <person name="Bansal K."/>
            <person name="Sharma S."/>
            <person name="Kumar N."/>
            <person name="Patil P.P."/>
            <person name="Chaudhry V."/>
            <person name="Patil P.B."/>
        </authorList>
    </citation>
    <scope>NUCLEOTIDE SEQUENCE [LARGE SCALE GENOMIC DNA]</scope>
    <source>
        <strain evidence="9 10">NS331</strain>
    </source>
</reference>
<keyword evidence="6 8" id="KW-1133">Transmembrane helix</keyword>
<gene>
    <name evidence="9" type="ORF">NS331_15695</name>
</gene>
<dbReference type="OrthoDB" id="8672947at2"/>
<proteinExistence type="predicted"/>
<feature type="transmembrane region" description="Helical" evidence="8">
    <location>
        <begin position="226"/>
        <end position="250"/>
    </location>
</feature>
<keyword evidence="3" id="KW-0328">Glycosyltransferase</keyword>
<evidence type="ECO:0008006" key="11">
    <source>
        <dbReference type="Google" id="ProtNLM"/>
    </source>
</evidence>
<evidence type="ECO:0000313" key="9">
    <source>
        <dbReference type="EMBL" id="KTT18785.1"/>
    </source>
</evidence>
<keyword evidence="10" id="KW-1185">Reference proteome</keyword>
<evidence type="ECO:0000256" key="4">
    <source>
        <dbReference type="ARBA" id="ARBA00022679"/>
    </source>
</evidence>
<feature type="transmembrane region" description="Helical" evidence="8">
    <location>
        <begin position="47"/>
        <end position="68"/>
    </location>
</feature>
<dbReference type="PATRIC" id="fig|433924.3.peg.5318"/>
<dbReference type="Proteomes" id="UP000072741">
    <property type="component" value="Unassembled WGS sequence"/>
</dbReference>
<feature type="transmembrane region" description="Helical" evidence="8">
    <location>
        <begin position="303"/>
        <end position="320"/>
    </location>
</feature>
<keyword evidence="2" id="KW-1003">Cell membrane</keyword>
<feature type="transmembrane region" description="Helical" evidence="8">
    <location>
        <begin position="187"/>
        <end position="205"/>
    </location>
</feature>
<evidence type="ECO:0000256" key="5">
    <source>
        <dbReference type="ARBA" id="ARBA00022692"/>
    </source>
</evidence>
<dbReference type="GO" id="GO:0005886">
    <property type="term" value="C:plasma membrane"/>
    <property type="evidence" value="ECO:0007669"/>
    <property type="project" value="UniProtKB-SubCell"/>
</dbReference>
<dbReference type="PANTHER" id="PTHR33908:SF11">
    <property type="entry name" value="MEMBRANE PROTEIN"/>
    <property type="match status" value="1"/>
</dbReference>
<feature type="transmembrane region" description="Helical" evidence="8">
    <location>
        <begin position="407"/>
        <end position="427"/>
    </location>
</feature>
<feature type="transmembrane region" description="Helical" evidence="8">
    <location>
        <begin position="448"/>
        <end position="467"/>
    </location>
</feature>
<keyword evidence="4" id="KW-0808">Transferase</keyword>
<accession>A0A147GRC9</accession>
<dbReference type="GO" id="GO:0016763">
    <property type="term" value="F:pentosyltransferase activity"/>
    <property type="evidence" value="ECO:0007669"/>
    <property type="project" value="TreeGrafter"/>
</dbReference>
<evidence type="ECO:0000256" key="3">
    <source>
        <dbReference type="ARBA" id="ARBA00022676"/>
    </source>
</evidence>
<evidence type="ECO:0000256" key="1">
    <source>
        <dbReference type="ARBA" id="ARBA00004651"/>
    </source>
</evidence>
<dbReference type="EMBL" id="LDSL01000098">
    <property type="protein sequence ID" value="KTT18785.1"/>
    <property type="molecule type" value="Genomic_DNA"/>
</dbReference>
<keyword evidence="7 8" id="KW-0472">Membrane</keyword>
<dbReference type="PANTHER" id="PTHR33908">
    <property type="entry name" value="MANNOSYLTRANSFERASE YKCB-RELATED"/>
    <property type="match status" value="1"/>
</dbReference>
<comment type="subcellular location">
    <subcellularLocation>
        <location evidence="1">Cell membrane</location>
        <topology evidence="1">Multi-pass membrane protein</topology>
    </subcellularLocation>
</comment>
<feature type="transmembrane region" description="Helical" evidence="8">
    <location>
        <begin position="383"/>
        <end position="401"/>
    </location>
</feature>
<dbReference type="InterPro" id="IPR050297">
    <property type="entry name" value="LipidA_mod_glycosyltrf_83"/>
</dbReference>
<feature type="transmembrane region" description="Helical" evidence="8">
    <location>
        <begin position="74"/>
        <end position="91"/>
    </location>
</feature>
<dbReference type="GO" id="GO:0009103">
    <property type="term" value="P:lipopolysaccharide biosynthetic process"/>
    <property type="evidence" value="ECO:0007669"/>
    <property type="project" value="UniProtKB-ARBA"/>
</dbReference>
<dbReference type="AlphaFoldDB" id="A0A147GRC9"/>
<keyword evidence="5 8" id="KW-0812">Transmembrane</keyword>
<organism evidence="9 10">
    <name type="scientific">Pseudacidovorax intermedius</name>
    <dbReference type="NCBI Taxonomy" id="433924"/>
    <lineage>
        <taxon>Bacteria</taxon>
        <taxon>Pseudomonadati</taxon>
        <taxon>Pseudomonadota</taxon>
        <taxon>Betaproteobacteria</taxon>
        <taxon>Burkholderiales</taxon>
        <taxon>Comamonadaceae</taxon>
        <taxon>Pseudacidovorax</taxon>
    </lineage>
</organism>
<evidence type="ECO:0000256" key="7">
    <source>
        <dbReference type="ARBA" id="ARBA00023136"/>
    </source>
</evidence>
<protein>
    <recommendedName>
        <fullName evidence="11">Dolichyl-phosphate-mannose-protein mannosyltransferase</fullName>
    </recommendedName>
</protein>
<comment type="caution">
    <text evidence="9">The sequence shown here is derived from an EMBL/GenBank/DDBJ whole genome shotgun (WGS) entry which is preliminary data.</text>
</comment>
<feature type="transmembrane region" description="Helical" evidence="8">
    <location>
        <begin position="112"/>
        <end position="130"/>
    </location>
</feature>
<feature type="transmembrane region" description="Helical" evidence="8">
    <location>
        <begin position="270"/>
        <end position="296"/>
    </location>
</feature>